<evidence type="ECO:0000259" key="1">
    <source>
        <dbReference type="Pfam" id="PF00550"/>
    </source>
</evidence>
<dbReference type="InterPro" id="IPR009081">
    <property type="entry name" value="PP-bd_ACP"/>
</dbReference>
<proteinExistence type="predicted"/>
<dbReference type="InterPro" id="IPR036736">
    <property type="entry name" value="ACP-like_sf"/>
</dbReference>
<dbReference type="RefSeq" id="WP_165566376.1">
    <property type="nucleotide sequence ID" value="NZ_SAYU02000015.1"/>
</dbReference>
<gene>
    <name evidence="2" type="ORF">EPD83_006540</name>
</gene>
<evidence type="ECO:0000313" key="3">
    <source>
        <dbReference type="Proteomes" id="UP000287866"/>
    </source>
</evidence>
<feature type="domain" description="Carrier" evidence="1">
    <location>
        <begin position="15"/>
        <end position="70"/>
    </location>
</feature>
<keyword evidence="3" id="KW-1185">Reference proteome</keyword>
<dbReference type="SUPFAM" id="SSF47336">
    <property type="entry name" value="ACP-like"/>
    <property type="match status" value="1"/>
</dbReference>
<dbReference type="Proteomes" id="UP000287866">
    <property type="component" value="Unassembled WGS sequence"/>
</dbReference>
<accession>A0A8T6R2J8</accession>
<name>A0A8T6R2J8_9MICO</name>
<reference evidence="2" key="1">
    <citation type="submission" date="2020-03" db="EMBL/GenBank/DDBJ databases">
        <title>Phycicoccus flavus sp. nov., a novel endophytic actinobacterium isolated from branch of Kandelia candel.</title>
        <authorList>
            <person name="Tuo L."/>
        </authorList>
    </citation>
    <scope>NUCLEOTIDE SEQUENCE</scope>
    <source>
        <strain evidence="2">CMS6Z-2</strain>
    </source>
</reference>
<protein>
    <submittedName>
        <fullName evidence="2">Acyl carrier protein</fullName>
    </submittedName>
</protein>
<dbReference type="Gene3D" id="1.10.1200.10">
    <property type="entry name" value="ACP-like"/>
    <property type="match status" value="1"/>
</dbReference>
<dbReference type="Pfam" id="PF00550">
    <property type="entry name" value="PP-binding"/>
    <property type="match status" value="1"/>
</dbReference>
<sequence>MTDPSTSPGDRALAVVRATVATTLDLPVGAVGAVDTLVDALGASSFDLVEILFRLEEAFGLDRPFDDLADLLRGELPAGDFSRPDGRVTDAGRARLAAVLPPARADLLPDPVPVADLPGIATVGALASALERHAGVRPEGAR</sequence>
<comment type="caution">
    <text evidence="2">The sequence shown here is derived from an EMBL/GenBank/DDBJ whole genome shotgun (WGS) entry which is preliminary data.</text>
</comment>
<dbReference type="AlphaFoldDB" id="A0A8T6R2J8"/>
<organism evidence="2 3">
    <name type="scientific">Phycicoccus flavus</name>
    <dbReference type="NCBI Taxonomy" id="2502783"/>
    <lineage>
        <taxon>Bacteria</taxon>
        <taxon>Bacillati</taxon>
        <taxon>Actinomycetota</taxon>
        <taxon>Actinomycetes</taxon>
        <taxon>Micrococcales</taxon>
        <taxon>Intrasporangiaceae</taxon>
        <taxon>Phycicoccus</taxon>
    </lineage>
</organism>
<dbReference type="EMBL" id="SAYU02000015">
    <property type="protein sequence ID" value="NHA67710.1"/>
    <property type="molecule type" value="Genomic_DNA"/>
</dbReference>
<evidence type="ECO:0000313" key="2">
    <source>
        <dbReference type="EMBL" id="NHA67710.1"/>
    </source>
</evidence>